<dbReference type="EMBL" id="CAKASE010000083">
    <property type="protein sequence ID" value="CAG9585226.1"/>
    <property type="molecule type" value="Genomic_DNA"/>
</dbReference>
<evidence type="ECO:0000313" key="3">
    <source>
        <dbReference type="EMBL" id="CAG9585226.1"/>
    </source>
</evidence>
<feature type="chain" id="PRO_5035200674" evidence="2">
    <location>
        <begin position="17"/>
        <end position="187"/>
    </location>
</feature>
<feature type="signal peptide" evidence="2">
    <location>
        <begin position="1"/>
        <end position="16"/>
    </location>
</feature>
<keyword evidence="2" id="KW-0732">Signal</keyword>
<feature type="transmembrane region" description="Helical" evidence="1">
    <location>
        <begin position="166"/>
        <end position="186"/>
    </location>
</feature>
<dbReference type="AlphaFoldDB" id="A0A8J2RAD5"/>
<dbReference type="Proteomes" id="UP000789524">
    <property type="component" value="Unassembled WGS sequence"/>
</dbReference>
<keyword evidence="1" id="KW-1133">Transmembrane helix</keyword>
<sequence>MLLLFYITLIIAFTSEEKIDKPYIVLPVPVEFPNRNDRADQCWLRIEDIEIIETITIDCYTAQDYVRDFIQEYNARKIIEDKADIIPWSDETRAIESNPSSIGNRKPNAMTDWKTVTVMDPTTHHRLYVTKNADCKLIMYSRDGMTNYKVECSNILYFINERMNSLATTLCVAKVLMIVLLSHLFLL</sequence>
<dbReference type="OrthoDB" id="7242984at2759"/>
<protein>
    <submittedName>
        <fullName evidence="3">(African queen) hypothetical protein</fullName>
    </submittedName>
</protein>
<organism evidence="3 4">
    <name type="scientific">Danaus chrysippus</name>
    <name type="common">African queen</name>
    <dbReference type="NCBI Taxonomy" id="151541"/>
    <lineage>
        <taxon>Eukaryota</taxon>
        <taxon>Metazoa</taxon>
        <taxon>Ecdysozoa</taxon>
        <taxon>Arthropoda</taxon>
        <taxon>Hexapoda</taxon>
        <taxon>Insecta</taxon>
        <taxon>Pterygota</taxon>
        <taxon>Neoptera</taxon>
        <taxon>Endopterygota</taxon>
        <taxon>Lepidoptera</taxon>
        <taxon>Glossata</taxon>
        <taxon>Ditrysia</taxon>
        <taxon>Papilionoidea</taxon>
        <taxon>Nymphalidae</taxon>
        <taxon>Danainae</taxon>
        <taxon>Danaini</taxon>
        <taxon>Danaina</taxon>
        <taxon>Danaus</taxon>
        <taxon>Anosia</taxon>
    </lineage>
</organism>
<reference evidence="3" key="1">
    <citation type="submission" date="2021-09" db="EMBL/GenBank/DDBJ databases">
        <authorList>
            <person name="Martin H S."/>
        </authorList>
    </citation>
    <scope>NUCLEOTIDE SEQUENCE</scope>
</reference>
<keyword evidence="1" id="KW-0812">Transmembrane</keyword>
<evidence type="ECO:0000256" key="2">
    <source>
        <dbReference type="SAM" id="SignalP"/>
    </source>
</evidence>
<proteinExistence type="predicted"/>
<keyword evidence="4" id="KW-1185">Reference proteome</keyword>
<evidence type="ECO:0000256" key="1">
    <source>
        <dbReference type="SAM" id="Phobius"/>
    </source>
</evidence>
<name>A0A8J2RAD5_9NEOP</name>
<gene>
    <name evidence="3" type="ORF">DCHRY22_LOCUS15694</name>
</gene>
<keyword evidence="1" id="KW-0472">Membrane</keyword>
<comment type="caution">
    <text evidence="3">The sequence shown here is derived from an EMBL/GenBank/DDBJ whole genome shotgun (WGS) entry which is preliminary data.</text>
</comment>
<accession>A0A8J2RAD5</accession>
<evidence type="ECO:0000313" key="4">
    <source>
        <dbReference type="Proteomes" id="UP000789524"/>
    </source>
</evidence>